<dbReference type="GeneID" id="78274985"/>
<reference evidence="2 3" key="1">
    <citation type="submission" date="2016-11" db="EMBL/GenBank/DDBJ databases">
        <title>Description of two novel members of the family Erysipelotrichaceae: Ileibacterium lipovorans gen. nov., sp. nov. and Dubosiella newyorkensis, gen. nov., sp. nov.</title>
        <authorList>
            <person name="Cox L.M."/>
            <person name="Sohn J."/>
            <person name="Tyrrell K.L."/>
            <person name="Citron D.M."/>
            <person name="Lawson P.A."/>
            <person name="Patel N.B."/>
            <person name="Iizumi T."/>
            <person name="Perez-Perez G.I."/>
            <person name="Goldstein E.J."/>
            <person name="Blaser M.J."/>
        </authorList>
    </citation>
    <scope>NUCLEOTIDE SEQUENCE [LARGE SCALE GENOMIC DNA]</scope>
    <source>
        <strain evidence="2 3">NYU-BL-A4</strain>
    </source>
</reference>
<dbReference type="Pfam" id="PF08000">
    <property type="entry name" value="bPH_1"/>
    <property type="match status" value="1"/>
</dbReference>
<organism evidence="2 3">
    <name type="scientific">Dubosiella newyorkensis</name>
    <dbReference type="NCBI Taxonomy" id="1862672"/>
    <lineage>
        <taxon>Bacteria</taxon>
        <taxon>Bacillati</taxon>
        <taxon>Bacillota</taxon>
        <taxon>Erysipelotrichia</taxon>
        <taxon>Erysipelotrichales</taxon>
        <taxon>Erysipelotrichaceae</taxon>
        <taxon>Dubosiella</taxon>
    </lineage>
</organism>
<dbReference type="InterPro" id="IPR012544">
    <property type="entry name" value="PHb"/>
</dbReference>
<dbReference type="CDD" id="cd13225">
    <property type="entry name" value="PH-like_bacteria"/>
    <property type="match status" value="1"/>
</dbReference>
<dbReference type="Gene3D" id="2.30.29.50">
    <property type="entry name" value="Bacterial Pleckstrin homology domain"/>
    <property type="match status" value="1"/>
</dbReference>
<dbReference type="RefSeq" id="WP_076340875.1">
    <property type="nucleotide sequence ID" value="NZ_CANTAN010000011.1"/>
</dbReference>
<accession>A0A1U7NP37</accession>
<dbReference type="SUPFAM" id="SSF50729">
    <property type="entry name" value="PH domain-like"/>
    <property type="match status" value="1"/>
</dbReference>
<gene>
    <name evidence="2" type="ORF">BO225_03360</name>
</gene>
<keyword evidence="3" id="KW-1185">Reference proteome</keyword>
<evidence type="ECO:0000313" key="2">
    <source>
        <dbReference type="EMBL" id="OLU47248.1"/>
    </source>
</evidence>
<sequence>MIDFENGALWKLRKCDESAIGKNLRLLLIEGEQIIGAYKSVRDFVVFTDRRVIACNVQGITGKKQDYTSMPYKKISVFSIETSGTFDLDCELEMYFSGAGKVKFEFLGDNEILQIGQCISKYAL</sequence>
<name>A0A1U7NP37_9FIRM</name>
<protein>
    <submittedName>
        <fullName evidence="2">Cytoplasmic protein</fullName>
    </submittedName>
</protein>
<dbReference type="STRING" id="1862672.BO225_03360"/>
<comment type="caution">
    <text evidence="2">The sequence shown here is derived from an EMBL/GenBank/DDBJ whole genome shotgun (WGS) entry which is preliminary data.</text>
</comment>
<proteinExistence type="predicted"/>
<dbReference type="PANTHER" id="PTHR35796">
    <property type="entry name" value="HYPOTHETICAL CYTOSOLIC PROTEIN"/>
    <property type="match status" value="1"/>
</dbReference>
<dbReference type="InterPro" id="IPR037063">
    <property type="entry name" value="PHb_sf"/>
</dbReference>
<evidence type="ECO:0000259" key="1">
    <source>
        <dbReference type="Pfam" id="PF08000"/>
    </source>
</evidence>
<dbReference type="PANTHER" id="PTHR35796:SF3">
    <property type="entry name" value="BHLH DOMAIN-CONTAINING PROTEIN"/>
    <property type="match status" value="1"/>
</dbReference>
<dbReference type="AlphaFoldDB" id="A0A1U7NP37"/>
<feature type="domain" description="Bacterial Pleckstrin homology" evidence="1">
    <location>
        <begin position="5"/>
        <end position="122"/>
    </location>
</feature>
<dbReference type="EMBL" id="MPKA01000053">
    <property type="protein sequence ID" value="OLU47248.1"/>
    <property type="molecule type" value="Genomic_DNA"/>
</dbReference>
<dbReference type="OrthoDB" id="9803613at2"/>
<evidence type="ECO:0000313" key="3">
    <source>
        <dbReference type="Proteomes" id="UP000186705"/>
    </source>
</evidence>
<dbReference type="Proteomes" id="UP000186705">
    <property type="component" value="Unassembled WGS sequence"/>
</dbReference>